<evidence type="ECO:0000313" key="2">
    <source>
        <dbReference type="Proteomes" id="UP000177506"/>
    </source>
</evidence>
<reference evidence="1 2" key="1">
    <citation type="submission" date="2016-08" db="EMBL/GenBank/DDBJ databases">
        <title>Hymenobacter coccineus sp. nov., Hymenobacter lapidarius sp. nov. and Hymenobacter glacialis sp. nov., isolated from Antarctic soil.</title>
        <authorList>
            <person name="Sedlacek I."/>
            <person name="Kralova S."/>
            <person name="Kyrova K."/>
            <person name="Maslanova I."/>
            <person name="Stankova E."/>
            <person name="Vrbovska V."/>
            <person name="Nemec M."/>
            <person name="Bartak M."/>
            <person name="Svec P."/>
            <person name="Busse H.-J."/>
            <person name="Pantucek R."/>
        </authorList>
    </citation>
    <scope>NUCLEOTIDE SEQUENCE [LARGE SCALE GENOMIC DNA]</scope>
    <source>
        <strain evidence="1 2">CCM 8649</strain>
    </source>
</reference>
<proteinExistence type="predicted"/>
<dbReference type="Proteomes" id="UP000177506">
    <property type="component" value="Unassembled WGS sequence"/>
</dbReference>
<comment type="caution">
    <text evidence="1">The sequence shown here is derived from an EMBL/GenBank/DDBJ whole genome shotgun (WGS) entry which is preliminary data.</text>
</comment>
<evidence type="ECO:0000313" key="1">
    <source>
        <dbReference type="EMBL" id="OGX90129.1"/>
    </source>
</evidence>
<organism evidence="1 2">
    <name type="scientific">Hymenobacter coccineus</name>
    <dbReference type="NCBI Taxonomy" id="1908235"/>
    <lineage>
        <taxon>Bacteria</taxon>
        <taxon>Pseudomonadati</taxon>
        <taxon>Bacteroidota</taxon>
        <taxon>Cytophagia</taxon>
        <taxon>Cytophagales</taxon>
        <taxon>Hymenobacteraceae</taxon>
        <taxon>Hymenobacter</taxon>
    </lineage>
</organism>
<dbReference type="AlphaFoldDB" id="A0A1G1TGX3"/>
<dbReference type="OrthoDB" id="6796607at2"/>
<name>A0A1G1TGX3_9BACT</name>
<sequence>MDKPNIFQIATKELSQDAFLTWMLKWAAPGQRENDPKLYECARQFVIMLLKESPDFQITSLDAGRQWNNVDVWAEINDDTLLIIEDKKYATEHGNQLDTYREMAQEWCLHPDRNKTWKLVCVYLKTGNEAAKDLAEIKKKHYDTIGRADLVKLFKRHTDV</sequence>
<gene>
    <name evidence="1" type="ORF">BEN49_23870</name>
</gene>
<dbReference type="EMBL" id="MDZA01000196">
    <property type="protein sequence ID" value="OGX90129.1"/>
    <property type="molecule type" value="Genomic_DNA"/>
</dbReference>
<dbReference type="InterPro" id="IPR029470">
    <property type="entry name" value="PDDEXK_4"/>
</dbReference>
<dbReference type="RefSeq" id="WP_070743808.1">
    <property type="nucleotide sequence ID" value="NZ_MDZA01000196.1"/>
</dbReference>
<dbReference type="Pfam" id="PF14281">
    <property type="entry name" value="PDDEXK_4"/>
    <property type="match status" value="1"/>
</dbReference>
<keyword evidence="2" id="KW-1185">Reference proteome</keyword>
<protein>
    <submittedName>
        <fullName evidence="1">Uncharacterized protein</fullName>
    </submittedName>
</protein>
<accession>A0A1G1TGX3</accession>